<protein>
    <submittedName>
        <fullName evidence="3">Uncharacterized protein</fullName>
    </submittedName>
</protein>
<keyword evidence="2" id="KW-0472">Membrane</keyword>
<proteinExistence type="predicted"/>
<keyword evidence="2" id="KW-1133">Transmembrane helix</keyword>
<organism evidence="3 4">
    <name type="scientific">Sphingobium algorifonticola</name>
    <dbReference type="NCBI Taxonomy" id="2008318"/>
    <lineage>
        <taxon>Bacteria</taxon>
        <taxon>Pseudomonadati</taxon>
        <taxon>Pseudomonadota</taxon>
        <taxon>Alphaproteobacteria</taxon>
        <taxon>Sphingomonadales</taxon>
        <taxon>Sphingomonadaceae</taxon>
        <taxon>Sphingobium</taxon>
    </lineage>
</organism>
<name>A0A437J712_9SPHN</name>
<feature type="transmembrane region" description="Helical" evidence="2">
    <location>
        <begin position="141"/>
        <end position="160"/>
    </location>
</feature>
<evidence type="ECO:0000256" key="1">
    <source>
        <dbReference type="SAM" id="MobiDB-lite"/>
    </source>
</evidence>
<dbReference type="AlphaFoldDB" id="A0A437J712"/>
<feature type="transmembrane region" description="Helical" evidence="2">
    <location>
        <begin position="89"/>
        <end position="108"/>
    </location>
</feature>
<evidence type="ECO:0000313" key="4">
    <source>
        <dbReference type="Proteomes" id="UP000282977"/>
    </source>
</evidence>
<gene>
    <name evidence="3" type="ORF">ENE74_10190</name>
</gene>
<comment type="caution">
    <text evidence="3">The sequence shown here is derived from an EMBL/GenBank/DDBJ whole genome shotgun (WGS) entry which is preliminary data.</text>
</comment>
<reference evidence="3 4" key="1">
    <citation type="submission" date="2019-01" db="EMBL/GenBank/DDBJ databases">
        <authorList>
            <person name="Chen W.-M."/>
        </authorList>
    </citation>
    <scope>NUCLEOTIDE SEQUENCE [LARGE SCALE GENOMIC DNA]</scope>
    <source>
        <strain evidence="3 4">TLA-22</strain>
    </source>
</reference>
<feature type="compositionally biased region" description="Low complexity" evidence="1">
    <location>
        <begin position="38"/>
        <end position="48"/>
    </location>
</feature>
<feature type="transmembrane region" description="Helical" evidence="2">
    <location>
        <begin position="56"/>
        <end position="77"/>
    </location>
</feature>
<dbReference type="EMBL" id="RZUL01000003">
    <property type="protein sequence ID" value="RVT40837.1"/>
    <property type="molecule type" value="Genomic_DNA"/>
</dbReference>
<feature type="region of interest" description="Disordered" evidence="1">
    <location>
        <begin position="28"/>
        <end position="48"/>
    </location>
</feature>
<dbReference type="Proteomes" id="UP000282977">
    <property type="component" value="Unassembled WGS sequence"/>
</dbReference>
<keyword evidence="2" id="KW-0812">Transmembrane</keyword>
<sequence>MTGEVMNEGHQKQHDVDFKDWRYRPAGYEPRNGENKPAEGAAIASSGSSSDGCLGILYLAIYLPVIVPCAWLAIIAYQAMEQADYHSSAFVASLVIFASTITLSVALLRRFWLLGGAYYGSVGAMVMEYGVVAGELSSMSVWQAIIVGGFVGGIVGIAVFRRVS</sequence>
<accession>A0A437J712</accession>
<evidence type="ECO:0000256" key="2">
    <source>
        <dbReference type="SAM" id="Phobius"/>
    </source>
</evidence>
<dbReference type="RefSeq" id="WP_127690834.1">
    <property type="nucleotide sequence ID" value="NZ_RZUL01000003.1"/>
</dbReference>
<keyword evidence="4" id="KW-1185">Reference proteome</keyword>
<evidence type="ECO:0000313" key="3">
    <source>
        <dbReference type="EMBL" id="RVT40837.1"/>
    </source>
</evidence>